<organism evidence="4 5">
    <name type="scientific">Xylanimonas oleitrophica</name>
    <dbReference type="NCBI Taxonomy" id="2607479"/>
    <lineage>
        <taxon>Bacteria</taxon>
        <taxon>Bacillati</taxon>
        <taxon>Actinomycetota</taxon>
        <taxon>Actinomycetes</taxon>
        <taxon>Micrococcales</taxon>
        <taxon>Promicromonosporaceae</taxon>
        <taxon>Xylanimonas</taxon>
    </lineage>
</organism>
<evidence type="ECO:0000313" key="5">
    <source>
        <dbReference type="Proteomes" id="UP000248783"/>
    </source>
</evidence>
<dbReference type="Pfam" id="PF00211">
    <property type="entry name" value="Guanylate_cyc"/>
    <property type="match status" value="1"/>
</dbReference>
<dbReference type="CDD" id="cd07302">
    <property type="entry name" value="CHD"/>
    <property type="match status" value="1"/>
</dbReference>
<sequence length="351" mass="38206">MTSDTSTGAGEPAVSPDASVDTAARIDQEILGGPRRYTLDDLVEGTGLSAEFIAGYWRWLGLPVQHPTARWFTESDMDALREIAELSSDENLDEQALRTLVRSLGHSTERLALWQVEAFVEHLGREYSLDDVSARLTTIDRMPRLADVLARQLEHAWRRQLAAVTGRLATEFAGARGEDRADEHQLPLRRAVGFADIVSFTKRTAGLGSHELSEFVQNFETRARDVVIEAGGRVVKTVGDAVLFIADDVTTGAEVALGLATPHPSGMEIPVRVGFVWGRVLSRFGDVFGPSVNLASRLTELSDSGQVLVDPPTAALLATSSRYALTEQPETEVQGLGSLRPVRLQRSYTGA</sequence>
<dbReference type="EMBL" id="QKWH01000001">
    <property type="protein sequence ID" value="PZR55124.1"/>
    <property type="molecule type" value="Genomic_DNA"/>
</dbReference>
<evidence type="ECO:0000256" key="1">
    <source>
        <dbReference type="ARBA" id="ARBA00005381"/>
    </source>
</evidence>
<keyword evidence="5" id="KW-1185">Reference proteome</keyword>
<dbReference type="InterPro" id="IPR029787">
    <property type="entry name" value="Nucleotide_cyclase"/>
</dbReference>
<dbReference type="PROSITE" id="PS50125">
    <property type="entry name" value="GUANYLATE_CYCLASE_2"/>
    <property type="match status" value="1"/>
</dbReference>
<dbReference type="SUPFAM" id="SSF55073">
    <property type="entry name" value="Nucleotide cyclase"/>
    <property type="match status" value="1"/>
</dbReference>
<feature type="region of interest" description="Disordered" evidence="2">
    <location>
        <begin position="1"/>
        <end position="21"/>
    </location>
</feature>
<accession>A0A2W5Y964</accession>
<evidence type="ECO:0000256" key="2">
    <source>
        <dbReference type="SAM" id="MobiDB-lite"/>
    </source>
</evidence>
<dbReference type="GO" id="GO:0004016">
    <property type="term" value="F:adenylate cyclase activity"/>
    <property type="evidence" value="ECO:0007669"/>
    <property type="project" value="UniProtKB-ARBA"/>
</dbReference>
<comment type="caution">
    <text evidence="4">The sequence shown here is derived from an EMBL/GenBank/DDBJ whole genome shotgun (WGS) entry which is preliminary data.</text>
</comment>
<comment type="similarity">
    <text evidence="1">Belongs to the adenylyl cyclase class-3 family.</text>
</comment>
<dbReference type="SMART" id="SM00044">
    <property type="entry name" value="CYCc"/>
    <property type="match status" value="1"/>
</dbReference>
<dbReference type="Proteomes" id="UP000248783">
    <property type="component" value="Unassembled WGS sequence"/>
</dbReference>
<name>A0A2W5Y964_9MICO</name>
<feature type="domain" description="Guanylate cyclase" evidence="3">
    <location>
        <begin position="191"/>
        <end position="299"/>
    </location>
</feature>
<dbReference type="RefSeq" id="WP_111249488.1">
    <property type="nucleotide sequence ID" value="NZ_QKWH01000001.1"/>
</dbReference>
<evidence type="ECO:0000259" key="3">
    <source>
        <dbReference type="PROSITE" id="PS50125"/>
    </source>
</evidence>
<reference evidence="4 5" key="1">
    <citation type="submission" date="2018-06" db="EMBL/GenBank/DDBJ databases">
        <title>Whole genome sequencing of a novel hydrocarbon degrading bacterial strain, PW21 isolated from oil contaminated produced water sample.</title>
        <authorList>
            <person name="Nagkirti P."/>
            <person name="Shaikh A."/>
            <person name="Gowdaman V."/>
            <person name="Engineer A.E."/>
            <person name="Dagar S."/>
            <person name="Dhakephalkar P.K."/>
        </authorList>
    </citation>
    <scope>NUCLEOTIDE SEQUENCE [LARGE SCALE GENOMIC DNA]</scope>
    <source>
        <strain evidence="4 5">PW21</strain>
    </source>
</reference>
<protein>
    <submittedName>
        <fullName evidence="4">Adenylate/guanylate cyclase domain-containing protein</fullName>
    </submittedName>
</protein>
<evidence type="ECO:0000313" key="4">
    <source>
        <dbReference type="EMBL" id="PZR55124.1"/>
    </source>
</evidence>
<dbReference type="InterPro" id="IPR001054">
    <property type="entry name" value="A/G_cyclase"/>
</dbReference>
<dbReference type="InterPro" id="IPR050697">
    <property type="entry name" value="Adenylyl/Guanylyl_Cyclase_3/4"/>
</dbReference>
<dbReference type="AlphaFoldDB" id="A0A2W5Y964"/>
<dbReference type="Gene3D" id="3.30.70.1230">
    <property type="entry name" value="Nucleotide cyclase"/>
    <property type="match status" value="1"/>
</dbReference>
<dbReference type="PANTHER" id="PTHR43081">
    <property type="entry name" value="ADENYLATE CYCLASE, TERMINAL-DIFFERENTIATION SPECIFIC-RELATED"/>
    <property type="match status" value="1"/>
</dbReference>
<dbReference type="PANTHER" id="PTHR43081:SF1">
    <property type="entry name" value="ADENYLATE CYCLASE, TERMINAL-DIFFERENTIATION SPECIFIC"/>
    <property type="match status" value="1"/>
</dbReference>
<dbReference type="GO" id="GO:0009190">
    <property type="term" value="P:cyclic nucleotide biosynthetic process"/>
    <property type="evidence" value="ECO:0007669"/>
    <property type="project" value="InterPro"/>
</dbReference>
<dbReference type="GO" id="GO:0035556">
    <property type="term" value="P:intracellular signal transduction"/>
    <property type="evidence" value="ECO:0007669"/>
    <property type="project" value="InterPro"/>
</dbReference>
<gene>
    <name evidence="4" type="ORF">DNL40_01710</name>
</gene>
<proteinExistence type="inferred from homology"/>